<dbReference type="EMBL" id="PCTT01000001">
    <property type="protein sequence ID" value="PIP87473.1"/>
    <property type="molecule type" value="Genomic_DNA"/>
</dbReference>
<sequence length="63" mass="7168">MPKKKKDDGIVAYVFRLTATAGMKKVRKRKANKAIEEASRKALDEARKMREKTLQEAGSVILY</sequence>
<dbReference type="Proteomes" id="UP000231143">
    <property type="component" value="Unassembled WGS sequence"/>
</dbReference>
<evidence type="ECO:0000313" key="2">
    <source>
        <dbReference type="Proteomes" id="UP000231143"/>
    </source>
</evidence>
<protein>
    <submittedName>
        <fullName evidence="1">Uncharacterized protein</fullName>
    </submittedName>
</protein>
<organism evidence="1 2">
    <name type="scientific">Candidatus Campbellbacteria bacterium CG22_combo_CG10-13_8_21_14_all_36_13</name>
    <dbReference type="NCBI Taxonomy" id="1974529"/>
    <lineage>
        <taxon>Bacteria</taxon>
        <taxon>Candidatus Campbelliibacteriota</taxon>
    </lineage>
</organism>
<proteinExistence type="predicted"/>
<dbReference type="AlphaFoldDB" id="A0A2H0DZ68"/>
<evidence type="ECO:0000313" key="1">
    <source>
        <dbReference type="EMBL" id="PIP87473.1"/>
    </source>
</evidence>
<name>A0A2H0DZ68_9BACT</name>
<reference evidence="1 2" key="1">
    <citation type="submission" date="2017-09" db="EMBL/GenBank/DDBJ databases">
        <title>Depth-based differentiation of microbial function through sediment-hosted aquifers and enrichment of novel symbionts in the deep terrestrial subsurface.</title>
        <authorList>
            <person name="Probst A.J."/>
            <person name="Ladd B."/>
            <person name="Jarett J.K."/>
            <person name="Geller-Mcgrath D.E."/>
            <person name="Sieber C.M."/>
            <person name="Emerson J.B."/>
            <person name="Anantharaman K."/>
            <person name="Thomas B.C."/>
            <person name="Malmstrom R."/>
            <person name="Stieglmeier M."/>
            <person name="Klingl A."/>
            <person name="Woyke T."/>
            <person name="Ryan C.M."/>
            <person name="Banfield J.F."/>
        </authorList>
    </citation>
    <scope>NUCLEOTIDE SEQUENCE [LARGE SCALE GENOMIC DNA]</scope>
    <source>
        <strain evidence="1">CG22_combo_CG10-13_8_21_14_all_36_13</strain>
    </source>
</reference>
<gene>
    <name evidence="1" type="ORF">COW81_00010</name>
</gene>
<accession>A0A2H0DZ68</accession>
<comment type="caution">
    <text evidence="1">The sequence shown here is derived from an EMBL/GenBank/DDBJ whole genome shotgun (WGS) entry which is preliminary data.</text>
</comment>